<sequence>MNNDIRLFIGKFLDLPEEIITVFENLVEYTELPPMSYLAKTGEYSTDFFIVKSGIVRSYYLNNDGKENTRALFIPGYVTGPTSAMMRNIPSELNYQTLTKVTGYRGNFHELIKLTEKHHELALFYVKTLEDAFLKAEKIILDISTLNATERYTALREKIPNIDNILAQKYIASYLNITPVQLSRIRKKMYL</sequence>
<proteinExistence type="predicted"/>
<dbReference type="RefSeq" id="WP_086030348.1">
    <property type="nucleotide sequence ID" value="NZ_LAPZ01000005.1"/>
</dbReference>
<dbReference type="InterPro" id="IPR018490">
    <property type="entry name" value="cNMP-bd_dom_sf"/>
</dbReference>
<protein>
    <recommendedName>
        <fullName evidence="1">Cyclic nucleotide-binding domain-containing protein</fullName>
    </recommendedName>
</protein>
<dbReference type="InterPro" id="IPR014710">
    <property type="entry name" value="RmlC-like_jellyroll"/>
</dbReference>
<feature type="domain" description="Cyclic nucleotide-binding" evidence="1">
    <location>
        <begin position="11"/>
        <end position="90"/>
    </location>
</feature>
<dbReference type="EMBL" id="LAPZ01000005">
    <property type="protein sequence ID" value="OSY87887.1"/>
    <property type="molecule type" value="Genomic_DNA"/>
</dbReference>
<dbReference type="OrthoDB" id="663011at2"/>
<organism evidence="2 3">
    <name type="scientific">Tenacibaculum holothuriorum</name>
    <dbReference type="NCBI Taxonomy" id="1635173"/>
    <lineage>
        <taxon>Bacteria</taxon>
        <taxon>Pseudomonadati</taxon>
        <taxon>Bacteroidota</taxon>
        <taxon>Flavobacteriia</taxon>
        <taxon>Flavobacteriales</taxon>
        <taxon>Flavobacteriaceae</taxon>
        <taxon>Tenacibaculum</taxon>
    </lineage>
</organism>
<name>A0A1Y2PDL3_9FLAO</name>
<dbReference type="AlphaFoldDB" id="A0A1Y2PDL3"/>
<dbReference type="SUPFAM" id="SSF51206">
    <property type="entry name" value="cAMP-binding domain-like"/>
    <property type="match status" value="1"/>
</dbReference>
<accession>A0A1Y2PDL3</accession>
<reference evidence="2 3" key="1">
    <citation type="submission" date="2015-03" db="EMBL/GenBank/DDBJ databases">
        <title>Genome sequence of Tenacibaculum sp. S2-2, isolated from intestinal microbiota of sea cucumber, Apostichopus japonicas.</title>
        <authorList>
            <person name="Shao Z."/>
            <person name="Wang L."/>
            <person name="Li X."/>
        </authorList>
    </citation>
    <scope>NUCLEOTIDE SEQUENCE [LARGE SCALE GENOMIC DNA]</scope>
    <source>
        <strain evidence="2 3">S2-2</strain>
    </source>
</reference>
<evidence type="ECO:0000313" key="2">
    <source>
        <dbReference type="EMBL" id="OSY87887.1"/>
    </source>
</evidence>
<evidence type="ECO:0000313" key="3">
    <source>
        <dbReference type="Proteomes" id="UP000194221"/>
    </source>
</evidence>
<comment type="caution">
    <text evidence="2">The sequence shown here is derived from an EMBL/GenBank/DDBJ whole genome shotgun (WGS) entry which is preliminary data.</text>
</comment>
<dbReference type="InterPro" id="IPR000595">
    <property type="entry name" value="cNMP-bd_dom"/>
</dbReference>
<dbReference type="STRING" id="1635173.WH52_07540"/>
<keyword evidence="3" id="KW-1185">Reference proteome</keyword>
<dbReference type="Gene3D" id="2.60.120.10">
    <property type="entry name" value="Jelly Rolls"/>
    <property type="match status" value="1"/>
</dbReference>
<gene>
    <name evidence="2" type="ORF">WH52_07540</name>
</gene>
<evidence type="ECO:0000259" key="1">
    <source>
        <dbReference type="PROSITE" id="PS50042"/>
    </source>
</evidence>
<dbReference type="CDD" id="cd00038">
    <property type="entry name" value="CAP_ED"/>
    <property type="match status" value="1"/>
</dbReference>
<dbReference type="Proteomes" id="UP000194221">
    <property type="component" value="Unassembled WGS sequence"/>
</dbReference>
<dbReference type="PROSITE" id="PS50042">
    <property type="entry name" value="CNMP_BINDING_3"/>
    <property type="match status" value="1"/>
</dbReference>
<dbReference type="Pfam" id="PF00027">
    <property type="entry name" value="cNMP_binding"/>
    <property type="match status" value="1"/>
</dbReference>
<dbReference type="InParanoid" id="A0A1Y2PDL3"/>